<name>A0A6A4IEW0_9AGAR</name>
<evidence type="ECO:0000313" key="1">
    <source>
        <dbReference type="EMBL" id="KAE9407637.1"/>
    </source>
</evidence>
<keyword evidence="2" id="KW-1185">Reference proteome</keyword>
<sequence length="225" mass="25423">MKELKCVEIAEGLSQAMEETLHLGSWEGFIANIYMHPLNGNSINVWLQGLNIVIALHPNSVINFTDNTTFTFRIANTRNPDALWFQNDQMLKDLQLTHPALVGQVPVDVINVRSCVLDQSSDSPLDKPKKQFGGANECIHPDKFFGQLDGVRQPGCIPWYSVRVYITKTSLAQEMSNCYGWITGYVEDVAPEGNSTYSVLIHWSLVEIENLFDWYPYESVCCCNN</sequence>
<reference evidence="1" key="1">
    <citation type="journal article" date="2019" name="Environ. Microbiol.">
        <title>Fungal ecological strategies reflected in gene transcription - a case study of two litter decomposers.</title>
        <authorList>
            <person name="Barbi F."/>
            <person name="Kohler A."/>
            <person name="Barry K."/>
            <person name="Baskaran P."/>
            <person name="Daum C."/>
            <person name="Fauchery L."/>
            <person name="Ihrmark K."/>
            <person name="Kuo A."/>
            <person name="LaButti K."/>
            <person name="Lipzen A."/>
            <person name="Morin E."/>
            <person name="Grigoriev I.V."/>
            <person name="Henrissat B."/>
            <person name="Lindahl B."/>
            <person name="Martin F."/>
        </authorList>
    </citation>
    <scope>NUCLEOTIDE SEQUENCE</scope>
    <source>
        <strain evidence="1">JB14</strain>
    </source>
</reference>
<accession>A0A6A4IEW0</accession>
<dbReference type="EMBL" id="ML769394">
    <property type="protein sequence ID" value="KAE9407637.1"/>
    <property type="molecule type" value="Genomic_DNA"/>
</dbReference>
<organism evidence="1 2">
    <name type="scientific">Gymnopus androsaceus JB14</name>
    <dbReference type="NCBI Taxonomy" id="1447944"/>
    <lineage>
        <taxon>Eukaryota</taxon>
        <taxon>Fungi</taxon>
        <taxon>Dikarya</taxon>
        <taxon>Basidiomycota</taxon>
        <taxon>Agaricomycotina</taxon>
        <taxon>Agaricomycetes</taxon>
        <taxon>Agaricomycetidae</taxon>
        <taxon>Agaricales</taxon>
        <taxon>Marasmiineae</taxon>
        <taxon>Omphalotaceae</taxon>
        <taxon>Gymnopus</taxon>
    </lineage>
</organism>
<dbReference type="OrthoDB" id="3065408at2759"/>
<dbReference type="AlphaFoldDB" id="A0A6A4IEW0"/>
<gene>
    <name evidence="1" type="ORF">BT96DRAFT_933074</name>
</gene>
<dbReference type="Proteomes" id="UP000799118">
    <property type="component" value="Unassembled WGS sequence"/>
</dbReference>
<protein>
    <submittedName>
        <fullName evidence="1">Uncharacterized protein</fullName>
    </submittedName>
</protein>
<evidence type="ECO:0000313" key="2">
    <source>
        <dbReference type="Proteomes" id="UP000799118"/>
    </source>
</evidence>
<proteinExistence type="predicted"/>